<sequence>MLRITQILRNSFIRLEAFFSVIFTSFSNFARNFFGFFAGVFGFTKPGYFLQSDEAQGIKQTSAKQLSETVQNTTPVTPTTTRRRSNAKIEDYYINMARDVKKN</sequence>
<organism evidence="2 3">
    <name type="scientific">Komarekiella delphini-convector SJRDD-AB1</name>
    <dbReference type="NCBI Taxonomy" id="2593771"/>
    <lineage>
        <taxon>Bacteria</taxon>
        <taxon>Bacillati</taxon>
        <taxon>Cyanobacteriota</taxon>
        <taxon>Cyanophyceae</taxon>
        <taxon>Nostocales</taxon>
        <taxon>Nostocaceae</taxon>
        <taxon>Komarekiella</taxon>
        <taxon>Komarekiella delphini-convector</taxon>
    </lineage>
</organism>
<dbReference type="RefSeq" id="WP_191755713.1">
    <property type="nucleotide sequence ID" value="NZ_VJXY01000001.1"/>
</dbReference>
<dbReference type="EMBL" id="VJXY01000001">
    <property type="protein sequence ID" value="MBD6614465.1"/>
    <property type="molecule type" value="Genomic_DNA"/>
</dbReference>
<evidence type="ECO:0000313" key="2">
    <source>
        <dbReference type="EMBL" id="MBD6614465.1"/>
    </source>
</evidence>
<evidence type="ECO:0000256" key="1">
    <source>
        <dbReference type="SAM" id="MobiDB-lite"/>
    </source>
</evidence>
<protein>
    <submittedName>
        <fullName evidence="2">Threonine dehydratase</fullName>
    </submittedName>
</protein>
<evidence type="ECO:0000313" key="3">
    <source>
        <dbReference type="Proteomes" id="UP001165986"/>
    </source>
</evidence>
<keyword evidence="3" id="KW-1185">Reference proteome</keyword>
<dbReference type="Proteomes" id="UP001165986">
    <property type="component" value="Unassembled WGS sequence"/>
</dbReference>
<proteinExistence type="predicted"/>
<accession>A0AA40SSJ7</accession>
<gene>
    <name evidence="2" type="ORF">FNW02_00885</name>
</gene>
<feature type="region of interest" description="Disordered" evidence="1">
    <location>
        <begin position="62"/>
        <end position="82"/>
    </location>
</feature>
<feature type="compositionally biased region" description="Polar residues" evidence="1">
    <location>
        <begin position="62"/>
        <end position="72"/>
    </location>
</feature>
<comment type="caution">
    <text evidence="2">The sequence shown here is derived from an EMBL/GenBank/DDBJ whole genome shotgun (WGS) entry which is preliminary data.</text>
</comment>
<dbReference type="AlphaFoldDB" id="A0AA40SSJ7"/>
<reference evidence="2" key="1">
    <citation type="submission" date="2019-07" db="EMBL/GenBank/DDBJ databases">
        <title>Toxilogical consequences of a new and cryptic species of cyanobacteria (Komarekiella delphini-convector) recovered from the epidermis of a bottlenose dolphin and 1500 ft. in the air.</title>
        <authorList>
            <person name="Brown A.O."/>
            <person name="Dvorak P."/>
            <person name="Villanueva C.D."/>
            <person name="Foss A.J."/>
            <person name="Garvey A.D."/>
            <person name="Gibson Q.A."/>
            <person name="Johansen J.R."/>
            <person name="Casamatta D.A."/>
        </authorList>
    </citation>
    <scope>NUCLEOTIDE SEQUENCE</scope>
    <source>
        <strain evidence="2">SJRDD-AB1</strain>
    </source>
</reference>
<name>A0AA40SSJ7_9NOST</name>